<evidence type="ECO:0000256" key="1">
    <source>
        <dbReference type="SAM" id="MobiDB-lite"/>
    </source>
</evidence>
<dbReference type="EMBL" id="QEWP01000007">
    <property type="protein sequence ID" value="PWD99338.1"/>
    <property type="molecule type" value="Genomic_DNA"/>
</dbReference>
<accession>A0A2U2B8E8</accession>
<evidence type="ECO:0000313" key="2">
    <source>
        <dbReference type="EMBL" id="PWD99338.1"/>
    </source>
</evidence>
<feature type="compositionally biased region" description="Basic and acidic residues" evidence="1">
    <location>
        <begin position="26"/>
        <end position="46"/>
    </location>
</feature>
<gene>
    <name evidence="2" type="ORF">DDZ16_10010</name>
</gene>
<feature type="region of interest" description="Disordered" evidence="1">
    <location>
        <begin position="23"/>
        <end position="59"/>
    </location>
</feature>
<dbReference type="AlphaFoldDB" id="A0A2U2B8E8"/>
<sequence>MKLHLPILVTLTLLFVAGCGTNSQKQSDEVSQKETKTELKEGEDHQTQANDKNSSDELLSATQVKETGSITIRAQFEMMVANTAGTFVVFKAPDDEEGVWYRIADETNDLDFAMGLRPGDSDSEYSGKWYEITYEMRTENRKGREQERPFILSAREVGKGGTDNAPQPAITFEDLKNAIFFGTEPFWSVEFKNSHMFYQDGPGQEKKRYNYVVESGISSPVKAISENAVQVNVWPAINGTDSYQRHIIIRKEPCSDGMSDNTYPYSIEINREDTEENGSGEIGKGCGRITNNLVKIEDIEQSQKIKNYTVAEVTYEPQSHFNIVLDGTFDFRGHFTINPMSDMLDFHVDENQRPGIDLKIGDFSRPLFASFHFTNEPQLKAVLGDRKMKQIRNGEQVKVNLVFRNYQVGGKIDGYGGASAEFVKLF</sequence>
<proteinExistence type="predicted"/>
<dbReference type="OrthoDB" id="5348860at2"/>
<protein>
    <submittedName>
        <fullName evidence="2">Uncharacterized protein</fullName>
    </submittedName>
</protein>
<reference evidence="2 3" key="1">
    <citation type="submission" date="2018-05" db="EMBL/GenBank/DDBJ databases">
        <title>Marinilabilia rubrum sp. nov., isolated from saltern sediment.</title>
        <authorList>
            <person name="Zhang R."/>
        </authorList>
    </citation>
    <scope>NUCLEOTIDE SEQUENCE [LARGE SCALE GENOMIC DNA]</scope>
    <source>
        <strain evidence="2 3">WTE16</strain>
    </source>
</reference>
<evidence type="ECO:0000313" key="3">
    <source>
        <dbReference type="Proteomes" id="UP000244956"/>
    </source>
</evidence>
<dbReference type="RefSeq" id="WP_109264321.1">
    <property type="nucleotide sequence ID" value="NZ_QEWP01000007.1"/>
</dbReference>
<dbReference type="PROSITE" id="PS51257">
    <property type="entry name" value="PROKAR_LIPOPROTEIN"/>
    <property type="match status" value="1"/>
</dbReference>
<comment type="caution">
    <text evidence="2">The sequence shown here is derived from an EMBL/GenBank/DDBJ whole genome shotgun (WGS) entry which is preliminary data.</text>
</comment>
<organism evidence="2 3">
    <name type="scientific">Marinilabilia rubra</name>
    <dbReference type="NCBI Taxonomy" id="2162893"/>
    <lineage>
        <taxon>Bacteria</taxon>
        <taxon>Pseudomonadati</taxon>
        <taxon>Bacteroidota</taxon>
        <taxon>Bacteroidia</taxon>
        <taxon>Marinilabiliales</taxon>
        <taxon>Marinilabiliaceae</taxon>
        <taxon>Marinilabilia</taxon>
    </lineage>
</organism>
<feature type="compositionally biased region" description="Polar residues" evidence="1">
    <location>
        <begin position="47"/>
        <end position="59"/>
    </location>
</feature>
<dbReference type="Proteomes" id="UP000244956">
    <property type="component" value="Unassembled WGS sequence"/>
</dbReference>
<keyword evidence="3" id="KW-1185">Reference proteome</keyword>
<name>A0A2U2B8E8_9BACT</name>